<keyword evidence="1" id="KW-1133">Transmembrane helix</keyword>
<sequence>MKKPNIITVVMAIIVMVVIAICLVKITNFPKGIKEVNDRQKTADKIRNLKPRFVILTNNLN</sequence>
<proteinExistence type="predicted"/>
<evidence type="ECO:0000313" key="3">
    <source>
        <dbReference type="Proteomes" id="UP000199203"/>
    </source>
</evidence>
<dbReference type="EMBL" id="FNBH01000001">
    <property type="protein sequence ID" value="SDE72420.1"/>
    <property type="molecule type" value="Genomic_DNA"/>
</dbReference>
<keyword evidence="3" id="KW-1185">Reference proteome</keyword>
<dbReference type="STRING" id="454006.SAMN05421825_0020"/>
<dbReference type="RefSeq" id="WP_089870330.1">
    <property type="nucleotide sequence ID" value="NZ_FNBH01000001.1"/>
</dbReference>
<dbReference type="AlphaFoldDB" id="A0A1G7F8Z6"/>
<keyword evidence="1" id="KW-0472">Membrane</keyword>
<keyword evidence="1" id="KW-0812">Transmembrane</keyword>
<dbReference type="Proteomes" id="UP000199203">
    <property type="component" value="Unassembled WGS sequence"/>
</dbReference>
<gene>
    <name evidence="2" type="ORF">SAMN05421825_0020</name>
</gene>
<evidence type="ECO:0000313" key="2">
    <source>
        <dbReference type="EMBL" id="SDE72420.1"/>
    </source>
</evidence>
<organism evidence="2 3">
    <name type="scientific">Epilithonimonas hungarica</name>
    <dbReference type="NCBI Taxonomy" id="454006"/>
    <lineage>
        <taxon>Bacteria</taxon>
        <taxon>Pseudomonadati</taxon>
        <taxon>Bacteroidota</taxon>
        <taxon>Flavobacteriia</taxon>
        <taxon>Flavobacteriales</taxon>
        <taxon>Weeksellaceae</taxon>
        <taxon>Chryseobacterium group</taxon>
        <taxon>Epilithonimonas</taxon>
    </lineage>
</organism>
<evidence type="ECO:0000256" key="1">
    <source>
        <dbReference type="SAM" id="Phobius"/>
    </source>
</evidence>
<protein>
    <submittedName>
        <fullName evidence="2">Uncharacterized protein</fullName>
    </submittedName>
</protein>
<name>A0A1G7F8Z6_9FLAO</name>
<reference evidence="3" key="1">
    <citation type="submission" date="2016-10" db="EMBL/GenBank/DDBJ databases">
        <authorList>
            <person name="Varghese N."/>
            <person name="Submissions S."/>
        </authorList>
    </citation>
    <scope>NUCLEOTIDE SEQUENCE [LARGE SCALE GENOMIC DNA]</scope>
    <source>
        <strain evidence="3">DSM 19684</strain>
    </source>
</reference>
<accession>A0A1G7F8Z6</accession>
<feature type="transmembrane region" description="Helical" evidence="1">
    <location>
        <begin position="6"/>
        <end position="24"/>
    </location>
</feature>